<accession>A0AAU8MKQ9</accession>
<name>A0AAU8MKQ9_9CAUD</name>
<keyword evidence="1" id="KW-0812">Transmembrane</keyword>
<dbReference type="EMBL" id="PP965494">
    <property type="protein sequence ID" value="XCO00043.1"/>
    <property type="molecule type" value="Genomic_DNA"/>
</dbReference>
<sequence>MSNENVRVGFLPLSLLLLLLWHLTTKKNSS</sequence>
<protein>
    <submittedName>
        <fullName evidence="2">Uncharacterized protein</fullName>
    </submittedName>
</protein>
<keyword evidence="1" id="KW-0472">Membrane</keyword>
<feature type="transmembrane region" description="Helical" evidence="1">
    <location>
        <begin position="6"/>
        <end position="24"/>
    </location>
</feature>
<organism evidence="2">
    <name type="scientific">Geladintestivirus 4</name>
    <dbReference type="NCBI Taxonomy" id="3233136"/>
    <lineage>
        <taxon>Viruses</taxon>
        <taxon>Duplodnaviria</taxon>
        <taxon>Heunggongvirae</taxon>
        <taxon>Uroviricota</taxon>
        <taxon>Caudoviricetes</taxon>
        <taxon>Crassvirales</taxon>
    </lineage>
</organism>
<evidence type="ECO:0000256" key="1">
    <source>
        <dbReference type="SAM" id="Phobius"/>
    </source>
</evidence>
<proteinExistence type="predicted"/>
<keyword evidence="1" id="KW-1133">Transmembrane helix</keyword>
<reference evidence="2" key="1">
    <citation type="submission" date="2024-06" db="EMBL/GenBank/DDBJ databases">
        <title>Intestivirid acquisition increases across infancy in a wild primate population.</title>
        <authorList>
            <person name="Schneider-Creas I.A."/>
            <person name="Moya I.L."/>
            <person name="Chiou K.L."/>
            <person name="Baniel A."/>
            <person name="Azanaw Haile A."/>
            <person name="Kebede F."/>
            <person name="Abebe B."/>
            <person name="Snyder-Mackler N."/>
            <person name="Varsani A."/>
        </authorList>
    </citation>
    <scope>NUCLEOTIDE SEQUENCE</scope>
    <source>
        <strain evidence="2">Int_RNL_2017_0055_MCB</strain>
    </source>
</reference>
<evidence type="ECO:0000313" key="2">
    <source>
        <dbReference type="EMBL" id="XCO00043.1"/>
    </source>
</evidence>